<evidence type="ECO:0000313" key="1">
    <source>
        <dbReference type="EMBL" id="MBP2077906.1"/>
    </source>
</evidence>
<organism evidence="1 2">
    <name type="scientific">Oceanobacillus polygoni</name>
    <dbReference type="NCBI Taxonomy" id="1235259"/>
    <lineage>
        <taxon>Bacteria</taxon>
        <taxon>Bacillati</taxon>
        <taxon>Bacillota</taxon>
        <taxon>Bacilli</taxon>
        <taxon>Bacillales</taxon>
        <taxon>Bacillaceae</taxon>
        <taxon>Oceanobacillus</taxon>
    </lineage>
</organism>
<gene>
    <name evidence="1" type="ORF">J2Z64_002161</name>
</gene>
<dbReference type="OrthoDB" id="2707007at2"/>
<name>A0A9X1CCD3_9BACI</name>
<dbReference type="PROSITE" id="PS51257">
    <property type="entry name" value="PROKAR_LIPOPROTEIN"/>
    <property type="match status" value="1"/>
</dbReference>
<protein>
    <submittedName>
        <fullName evidence="1">Cytochrome oxidase Cu insertion factor (SCO1/SenC/PrrC family)</fullName>
    </submittedName>
</protein>
<dbReference type="AlphaFoldDB" id="A0A9X1CCD3"/>
<keyword evidence="2" id="KW-1185">Reference proteome</keyword>
<sequence length="129" mass="14597">MNKLLLIIPTLLLLLGCQQHKDELVEAISFNPSEYNVMIIPEESIEEIDDIYVDAIIELKAKYPTEFTDAKTVEIDPAEMDIPLDTTGSTLVIQKNGQTIAHLSRNMPKNEIMEQLEVTLEENKKDALN</sequence>
<evidence type="ECO:0000313" key="2">
    <source>
        <dbReference type="Proteomes" id="UP001138793"/>
    </source>
</evidence>
<dbReference type="Proteomes" id="UP001138793">
    <property type="component" value="Unassembled WGS sequence"/>
</dbReference>
<dbReference type="EMBL" id="JAGGMB010000006">
    <property type="protein sequence ID" value="MBP2077906.1"/>
    <property type="molecule type" value="Genomic_DNA"/>
</dbReference>
<dbReference type="RefSeq" id="WP_149473851.1">
    <property type="nucleotide sequence ID" value="NZ_JAGGMB010000006.1"/>
</dbReference>
<accession>A0A9X1CCD3</accession>
<proteinExistence type="predicted"/>
<reference evidence="1" key="1">
    <citation type="submission" date="2021-03" db="EMBL/GenBank/DDBJ databases">
        <title>Genomic Encyclopedia of Type Strains, Phase IV (KMG-IV): sequencing the most valuable type-strain genomes for metagenomic binning, comparative biology and taxonomic classification.</title>
        <authorList>
            <person name="Goeker M."/>
        </authorList>
    </citation>
    <scope>NUCLEOTIDE SEQUENCE</scope>
    <source>
        <strain evidence="1">DSM 107338</strain>
    </source>
</reference>
<comment type="caution">
    <text evidence="1">The sequence shown here is derived from an EMBL/GenBank/DDBJ whole genome shotgun (WGS) entry which is preliminary data.</text>
</comment>